<feature type="domain" description="HTH CENPB-type" evidence="3">
    <location>
        <begin position="48"/>
        <end position="118"/>
    </location>
</feature>
<accession>A0A0A2VKF7</accession>
<dbReference type="InterPro" id="IPR007889">
    <property type="entry name" value="HTH_Psq"/>
</dbReference>
<keyword evidence="2" id="KW-0539">Nucleus</keyword>
<proteinExistence type="predicted"/>
<dbReference type="AlphaFoldDB" id="A0A0A2VKF7"/>
<reference evidence="4 5" key="1">
    <citation type="submission" date="2012-10" db="EMBL/GenBank/DDBJ databases">
        <title>Genome sequencing and analysis of entomopathogenic fungi Beauveria bassiana D1-5.</title>
        <authorList>
            <person name="Li Q."/>
            <person name="Wang L."/>
            <person name="Zhang Z."/>
            <person name="Wang Q."/>
            <person name="Ren J."/>
            <person name="Wang M."/>
            <person name="Xu W."/>
            <person name="Wang J."/>
            <person name="Lu Y."/>
            <person name="Du Q."/>
            <person name="Sun Z."/>
        </authorList>
    </citation>
    <scope>NUCLEOTIDE SEQUENCE [LARGE SCALE GENOMIC DNA]</scope>
    <source>
        <strain evidence="4 5">D1-5</strain>
    </source>
</reference>
<dbReference type="Pfam" id="PF03221">
    <property type="entry name" value="HTH_Tnp_Tc5"/>
    <property type="match status" value="1"/>
</dbReference>
<dbReference type="Proteomes" id="UP000030106">
    <property type="component" value="Unassembled WGS sequence"/>
</dbReference>
<dbReference type="SMART" id="SM00674">
    <property type="entry name" value="CENPB"/>
    <property type="match status" value="1"/>
</dbReference>
<sequence length="151" mass="17375">MSQYTEQDLQNAIQDVISGMSTRKAAARWSVPRATIQHRINGKVPRKEAFRSMQRLPAIQESHLVSWILIQDHLGNPPTHEQVRKIASSLCRRNGDDHDVGKNWLQGFLKRNPEIKTLRGKRLDFERLNGASTYAIQSFFKLLTVKQINDN</sequence>
<gene>
    <name evidence="4" type="ORF">BBAD15_g8078</name>
</gene>
<evidence type="ECO:0000256" key="2">
    <source>
        <dbReference type="ARBA" id="ARBA00023242"/>
    </source>
</evidence>
<dbReference type="OrthoDB" id="5396311at2759"/>
<evidence type="ECO:0000256" key="1">
    <source>
        <dbReference type="ARBA" id="ARBA00023125"/>
    </source>
</evidence>
<dbReference type="GO" id="GO:0003677">
    <property type="term" value="F:DNA binding"/>
    <property type="evidence" value="ECO:0007669"/>
    <property type="project" value="UniProtKB-KW"/>
</dbReference>
<protein>
    <recommendedName>
        <fullName evidence="3">HTH CENPB-type domain-containing protein</fullName>
    </recommendedName>
</protein>
<organism evidence="4 5">
    <name type="scientific">Beauveria bassiana D1-5</name>
    <dbReference type="NCBI Taxonomy" id="1245745"/>
    <lineage>
        <taxon>Eukaryota</taxon>
        <taxon>Fungi</taxon>
        <taxon>Dikarya</taxon>
        <taxon>Ascomycota</taxon>
        <taxon>Pezizomycotina</taxon>
        <taxon>Sordariomycetes</taxon>
        <taxon>Hypocreomycetidae</taxon>
        <taxon>Hypocreales</taxon>
        <taxon>Cordycipitaceae</taxon>
        <taxon>Beauveria</taxon>
    </lineage>
</organism>
<evidence type="ECO:0000313" key="5">
    <source>
        <dbReference type="Proteomes" id="UP000030106"/>
    </source>
</evidence>
<dbReference type="EMBL" id="ANFO01000793">
    <property type="protein sequence ID" value="KGQ06610.1"/>
    <property type="molecule type" value="Genomic_DNA"/>
</dbReference>
<evidence type="ECO:0000259" key="3">
    <source>
        <dbReference type="PROSITE" id="PS51253"/>
    </source>
</evidence>
<dbReference type="InterPro" id="IPR009057">
    <property type="entry name" value="Homeodomain-like_sf"/>
</dbReference>
<dbReference type="eggNOG" id="KOG3105">
    <property type="taxonomic scope" value="Eukaryota"/>
</dbReference>
<dbReference type="PROSITE" id="PS51253">
    <property type="entry name" value="HTH_CENPB"/>
    <property type="match status" value="1"/>
</dbReference>
<dbReference type="InterPro" id="IPR006600">
    <property type="entry name" value="HTH_CenpB_DNA-bd_dom"/>
</dbReference>
<keyword evidence="1" id="KW-0238">DNA-binding</keyword>
<dbReference type="HOGENOM" id="CLU_013929_8_2_1"/>
<dbReference type="Gene3D" id="1.10.10.60">
    <property type="entry name" value="Homeodomain-like"/>
    <property type="match status" value="1"/>
</dbReference>
<dbReference type="Pfam" id="PF05225">
    <property type="entry name" value="HTH_psq"/>
    <property type="match status" value="1"/>
</dbReference>
<comment type="caution">
    <text evidence="4">The sequence shown here is derived from an EMBL/GenBank/DDBJ whole genome shotgun (WGS) entry which is preliminary data.</text>
</comment>
<name>A0A0A2VKF7_BEABA</name>
<dbReference type="SUPFAM" id="SSF46689">
    <property type="entry name" value="Homeodomain-like"/>
    <property type="match status" value="1"/>
</dbReference>
<evidence type="ECO:0000313" key="4">
    <source>
        <dbReference type="EMBL" id="KGQ06610.1"/>
    </source>
</evidence>